<name>A0A913YVQ4_EXADI</name>
<reference evidence="2" key="1">
    <citation type="submission" date="2022-11" db="UniProtKB">
        <authorList>
            <consortium name="EnsemblMetazoa"/>
        </authorList>
    </citation>
    <scope>IDENTIFICATION</scope>
</reference>
<feature type="compositionally biased region" description="Acidic residues" evidence="1">
    <location>
        <begin position="34"/>
        <end position="45"/>
    </location>
</feature>
<sequence length="107" mass="11725">MKFLLKTALFGATAVAVGVTAYWAWSHFTKPTEPDCDSSDDESWEEGCAQGESQRQPPVAQASKPPEPKEEDKPPGRSGDKPESKATDAKKKKPEYGYCGFKKGFLL</sequence>
<dbReference type="Proteomes" id="UP000887567">
    <property type="component" value="Unplaced"/>
</dbReference>
<dbReference type="RefSeq" id="XP_028518607.1">
    <property type="nucleotide sequence ID" value="XM_028662806.1"/>
</dbReference>
<organism evidence="2 3">
    <name type="scientific">Exaiptasia diaphana</name>
    <name type="common">Tropical sea anemone</name>
    <name type="synonym">Aiptasia pulchella</name>
    <dbReference type="NCBI Taxonomy" id="2652724"/>
    <lineage>
        <taxon>Eukaryota</taxon>
        <taxon>Metazoa</taxon>
        <taxon>Cnidaria</taxon>
        <taxon>Anthozoa</taxon>
        <taxon>Hexacorallia</taxon>
        <taxon>Actiniaria</taxon>
        <taxon>Aiptasiidae</taxon>
        <taxon>Exaiptasia</taxon>
    </lineage>
</organism>
<feature type="region of interest" description="Disordered" evidence="1">
    <location>
        <begin position="31"/>
        <end position="107"/>
    </location>
</feature>
<dbReference type="KEGG" id="epa:114576339"/>
<dbReference type="EnsemblMetazoa" id="XM_028662806.1">
    <property type="protein sequence ID" value="XP_028518607.1"/>
    <property type="gene ID" value="LOC114576339"/>
</dbReference>
<accession>A0A913YVQ4</accession>
<dbReference type="GeneID" id="114576339"/>
<evidence type="ECO:0000256" key="1">
    <source>
        <dbReference type="SAM" id="MobiDB-lite"/>
    </source>
</evidence>
<protein>
    <submittedName>
        <fullName evidence="2">Uncharacterized protein</fullName>
    </submittedName>
</protein>
<evidence type="ECO:0000313" key="3">
    <source>
        <dbReference type="Proteomes" id="UP000887567"/>
    </source>
</evidence>
<evidence type="ECO:0000313" key="2">
    <source>
        <dbReference type="EnsemblMetazoa" id="XP_028518607.1"/>
    </source>
</evidence>
<keyword evidence="3" id="KW-1185">Reference proteome</keyword>
<dbReference type="AlphaFoldDB" id="A0A913YVQ4"/>
<proteinExistence type="predicted"/>
<feature type="compositionally biased region" description="Basic and acidic residues" evidence="1">
    <location>
        <begin position="66"/>
        <end position="89"/>
    </location>
</feature>